<evidence type="ECO:0000259" key="1">
    <source>
        <dbReference type="Pfam" id="PF04480"/>
    </source>
</evidence>
<dbReference type="InterPro" id="IPR011335">
    <property type="entry name" value="Restrct_endonuc-II-like"/>
</dbReference>
<keyword evidence="2" id="KW-0378">Hydrolase</keyword>
<dbReference type="InterPro" id="IPR007569">
    <property type="entry name" value="DUF559"/>
</dbReference>
<reference evidence="2 3" key="1">
    <citation type="submission" date="2022-10" db="EMBL/GenBank/DDBJ databases">
        <title>Kaistella sp. BT-6-1-3.</title>
        <authorList>
            <person name="Ai J."/>
            <person name="Deng Z."/>
        </authorList>
    </citation>
    <scope>NUCLEOTIDE SEQUENCE [LARGE SCALE GENOMIC DNA]</scope>
    <source>
        <strain evidence="2 3">BT6-1-3</strain>
    </source>
</reference>
<evidence type="ECO:0000313" key="3">
    <source>
        <dbReference type="Proteomes" id="UP001209107"/>
    </source>
</evidence>
<sequence length="147" mass="17392">MKILTHIRGTPIRKNRIENLPYHAKLKSLLPDKRKARILCEVLFWKQVHGGRFHQIDFDRQKIIGNYIVDFYVKSLGLAIEIDGWSHDFKQEYDKKRQAELESYGVKVFRISNHDIKNNMLIVIRDLENFIIEHYGVREADELSGAE</sequence>
<dbReference type="PANTHER" id="PTHR38590:SF1">
    <property type="entry name" value="BLL0828 PROTEIN"/>
    <property type="match status" value="1"/>
</dbReference>
<comment type="caution">
    <text evidence="2">The sequence shown here is derived from an EMBL/GenBank/DDBJ whole genome shotgun (WGS) entry which is preliminary data.</text>
</comment>
<proteinExistence type="predicted"/>
<dbReference type="Pfam" id="PF04480">
    <property type="entry name" value="DUF559"/>
    <property type="match status" value="1"/>
</dbReference>
<dbReference type="GO" id="GO:0004519">
    <property type="term" value="F:endonuclease activity"/>
    <property type="evidence" value="ECO:0007669"/>
    <property type="project" value="UniProtKB-KW"/>
</dbReference>
<organism evidence="2 3">
    <name type="scientific">Kaistella yananensis</name>
    <dbReference type="NCBI Taxonomy" id="2989820"/>
    <lineage>
        <taxon>Bacteria</taxon>
        <taxon>Pseudomonadati</taxon>
        <taxon>Bacteroidota</taxon>
        <taxon>Flavobacteriia</taxon>
        <taxon>Flavobacteriales</taxon>
        <taxon>Weeksellaceae</taxon>
        <taxon>Chryseobacterium group</taxon>
        <taxon>Kaistella</taxon>
    </lineage>
</organism>
<keyword evidence="3" id="KW-1185">Reference proteome</keyword>
<dbReference type="Proteomes" id="UP001209107">
    <property type="component" value="Unassembled WGS sequence"/>
</dbReference>
<keyword evidence="2" id="KW-0255">Endonuclease</keyword>
<protein>
    <submittedName>
        <fullName evidence="2">Endonuclease domain-containing protein</fullName>
    </submittedName>
</protein>
<dbReference type="EMBL" id="JAPCHZ010000001">
    <property type="protein sequence ID" value="MCW4450794.1"/>
    <property type="molecule type" value="Genomic_DNA"/>
</dbReference>
<dbReference type="CDD" id="cd01038">
    <property type="entry name" value="Endonuclease_DUF559"/>
    <property type="match status" value="1"/>
</dbReference>
<dbReference type="InterPro" id="IPR047216">
    <property type="entry name" value="Endonuclease_DUF559_bact"/>
</dbReference>
<feature type="domain" description="DUF559" evidence="1">
    <location>
        <begin position="34"/>
        <end position="127"/>
    </location>
</feature>
<gene>
    <name evidence="2" type="ORF">OK344_01060</name>
</gene>
<name>A0ABT3JJE9_9FLAO</name>
<dbReference type="SUPFAM" id="SSF52980">
    <property type="entry name" value="Restriction endonuclease-like"/>
    <property type="match status" value="1"/>
</dbReference>
<accession>A0ABT3JJE9</accession>
<keyword evidence="2" id="KW-0540">Nuclease</keyword>
<dbReference type="RefSeq" id="WP_265143042.1">
    <property type="nucleotide sequence ID" value="NZ_JAPCHZ010000001.1"/>
</dbReference>
<dbReference type="Gene3D" id="3.40.960.10">
    <property type="entry name" value="VSR Endonuclease"/>
    <property type="match status" value="1"/>
</dbReference>
<evidence type="ECO:0000313" key="2">
    <source>
        <dbReference type="EMBL" id="MCW4450794.1"/>
    </source>
</evidence>
<dbReference type="PANTHER" id="PTHR38590">
    <property type="entry name" value="BLL0828 PROTEIN"/>
    <property type="match status" value="1"/>
</dbReference>